<feature type="transmembrane region" description="Helical" evidence="1">
    <location>
        <begin position="137"/>
        <end position="156"/>
    </location>
</feature>
<feature type="transmembrane region" description="Helical" evidence="1">
    <location>
        <begin position="216"/>
        <end position="238"/>
    </location>
</feature>
<feature type="transmembrane region" description="Helical" evidence="1">
    <location>
        <begin position="54"/>
        <end position="72"/>
    </location>
</feature>
<accession>A0A2S3ZY27</accession>
<dbReference type="RefSeq" id="WP_103464894.1">
    <property type="nucleotide sequence ID" value="NZ_PPXC01000004.1"/>
</dbReference>
<protein>
    <submittedName>
        <fullName evidence="2">Permease</fullName>
    </submittedName>
</protein>
<gene>
    <name evidence="2" type="ORF">CVS27_06355</name>
</gene>
<evidence type="ECO:0000313" key="3">
    <source>
        <dbReference type="Proteomes" id="UP000237061"/>
    </source>
</evidence>
<feature type="transmembrane region" description="Helical" evidence="1">
    <location>
        <begin position="187"/>
        <end position="204"/>
    </location>
</feature>
<reference evidence="2 3" key="1">
    <citation type="submission" date="2018-01" db="EMBL/GenBank/DDBJ databases">
        <title>Arthrobacter sp. nov., from glaciers in China.</title>
        <authorList>
            <person name="Liu Q."/>
            <person name="Xin Y.-H."/>
        </authorList>
    </citation>
    <scope>NUCLEOTIDE SEQUENCE [LARGE SCALE GENOMIC DNA]</scope>
    <source>
        <strain evidence="2 3">HLT2-12-2</strain>
    </source>
</reference>
<organism evidence="2 3">
    <name type="scientific">Arthrobacter glacialis</name>
    <dbReference type="NCBI Taxonomy" id="1664"/>
    <lineage>
        <taxon>Bacteria</taxon>
        <taxon>Bacillati</taxon>
        <taxon>Actinomycetota</taxon>
        <taxon>Actinomycetes</taxon>
        <taxon>Micrococcales</taxon>
        <taxon>Micrococcaceae</taxon>
        <taxon>Arthrobacter</taxon>
    </lineage>
</organism>
<dbReference type="EMBL" id="PPXC01000004">
    <property type="protein sequence ID" value="POH74185.1"/>
    <property type="molecule type" value="Genomic_DNA"/>
</dbReference>
<comment type="caution">
    <text evidence="2">The sequence shown here is derived from an EMBL/GenBank/DDBJ whole genome shotgun (WGS) entry which is preliminary data.</text>
</comment>
<dbReference type="Proteomes" id="UP000237061">
    <property type="component" value="Unassembled WGS sequence"/>
</dbReference>
<keyword evidence="1" id="KW-0812">Transmembrane</keyword>
<feature type="transmembrane region" description="Helical" evidence="1">
    <location>
        <begin position="111"/>
        <end position="131"/>
    </location>
</feature>
<evidence type="ECO:0000256" key="1">
    <source>
        <dbReference type="SAM" id="Phobius"/>
    </source>
</evidence>
<proteinExistence type="predicted"/>
<feature type="transmembrane region" description="Helical" evidence="1">
    <location>
        <begin position="163"/>
        <end position="181"/>
    </location>
</feature>
<keyword evidence="1" id="KW-1133">Transmembrane helix</keyword>
<name>A0A2S3ZY27_ARTGL</name>
<feature type="transmembrane region" description="Helical" evidence="1">
    <location>
        <begin position="78"/>
        <end position="99"/>
    </location>
</feature>
<sequence length="244" mass="24891">MKSSTAGLIGILALVLLVAGHYLGLGYAVGVSIGLAAVFGYGWPYYLGIPAKKTLGTVIALTGAVAALTAGLTSGVDYLVWTPIFIAVGFGAIMVVQLIRGTGQKHRLESTLGSGAGVVIAGFTCGWVASFRFLGEPGMTLIVAIGAAVALMVGMLPWPDRVVAPLAIVLAALAGPLAALMFSDVRILPAIVLGVLVAAVVAAFRRLRTLTGHQKLSFGSVAAALAPVLSMGALVYFVEKMLLS</sequence>
<evidence type="ECO:0000313" key="2">
    <source>
        <dbReference type="EMBL" id="POH74185.1"/>
    </source>
</evidence>
<keyword evidence="1" id="KW-0472">Membrane</keyword>
<keyword evidence="3" id="KW-1185">Reference proteome</keyword>
<feature type="transmembrane region" description="Helical" evidence="1">
    <location>
        <begin position="30"/>
        <end position="47"/>
    </location>
</feature>
<dbReference type="AlphaFoldDB" id="A0A2S3ZY27"/>